<sequence>MRITIKYEAAWQNSFLDGSNSEPLPKAGRSFVGSMTNLSKRDSEGQYSNFIERKISKDTVMGVLNRLIGDQRKLYQAKQSQNYFFTDIEHQISFENIHDRSKPINTEMVYIRNMTGSTDQNSFTGMIKGNDPIFCSGYSDAFWGVLTLDFENLCQFISETNLVIKNTRQFDPISALAELDQLNKLKPVAIRGYVEEAFNTVKKTFPDVDYKVTDGKIKPIEMYCSALYIQLSRLKSQEFDLSTALTKSNGISGISKRGFTPKDFMDRFTTGSKKKIWGNPYLLKEKRKGEGEVTSLLTKANGTLEIQLNIPQEKAQQLKDMIEAAGVSSFYLGKKGLAYVDSLRI</sequence>
<proteinExistence type="predicted"/>
<dbReference type="InterPro" id="IPR047583">
    <property type="entry name" value="Cas5fv"/>
</dbReference>
<dbReference type="InterPro" id="IPR045374">
    <property type="entry name" value="Cas5fv_helical"/>
</dbReference>
<dbReference type="OrthoDB" id="8549952at2"/>
<gene>
    <name evidence="2" type="ORF">C7H79_00900</name>
</gene>
<evidence type="ECO:0000313" key="3">
    <source>
        <dbReference type="Proteomes" id="UP000241912"/>
    </source>
</evidence>
<name>A0A2P7NZG0_9PROT</name>
<protein>
    <recommendedName>
        <fullName evidence="1">Cas5fv helical domain-containing protein</fullName>
    </recommendedName>
</protein>
<dbReference type="Proteomes" id="UP000241912">
    <property type="component" value="Unassembled WGS sequence"/>
</dbReference>
<reference evidence="2 3" key="1">
    <citation type="submission" date="2018-03" db="EMBL/GenBank/DDBJ databases">
        <title>Draft genome of Nitrosomonas supralitoralis APG5.</title>
        <authorList>
            <person name="Urakawa H."/>
            <person name="Lopez J.V."/>
        </authorList>
    </citation>
    <scope>NUCLEOTIDE SEQUENCE [LARGE SCALE GENOMIC DNA]</scope>
    <source>
        <strain evidence="2 3">APG5</strain>
    </source>
</reference>
<feature type="domain" description="Cas5fv helical" evidence="1">
    <location>
        <begin position="117"/>
        <end position="275"/>
    </location>
</feature>
<dbReference type="AlphaFoldDB" id="A0A2P7NZG0"/>
<organism evidence="2 3">
    <name type="scientific">Nitrosomonas supralitoralis</name>
    <dbReference type="NCBI Taxonomy" id="2116706"/>
    <lineage>
        <taxon>Bacteria</taxon>
        <taxon>Pseudomonadati</taxon>
        <taxon>Pseudomonadota</taxon>
        <taxon>Betaproteobacteria</taxon>
        <taxon>Nitrosomonadales</taxon>
        <taxon>Nitrosomonadaceae</taxon>
        <taxon>Nitrosomonas</taxon>
    </lineage>
</organism>
<keyword evidence="3" id="KW-1185">Reference proteome</keyword>
<evidence type="ECO:0000313" key="2">
    <source>
        <dbReference type="EMBL" id="PSJ18860.1"/>
    </source>
</evidence>
<dbReference type="CDD" id="cd21143">
    <property type="entry name" value="Cas5fv"/>
    <property type="match status" value="1"/>
</dbReference>
<dbReference type="Pfam" id="PF20158">
    <property type="entry name" value="Cas5fv_helical"/>
    <property type="match status" value="1"/>
</dbReference>
<accession>A0A2P7NZG0</accession>
<dbReference type="RefSeq" id="WP_106705457.1">
    <property type="nucleotide sequence ID" value="NZ_PXXU01000002.1"/>
</dbReference>
<dbReference type="EMBL" id="PXXU01000002">
    <property type="protein sequence ID" value="PSJ18860.1"/>
    <property type="molecule type" value="Genomic_DNA"/>
</dbReference>
<comment type="caution">
    <text evidence="2">The sequence shown here is derived from an EMBL/GenBank/DDBJ whole genome shotgun (WGS) entry which is preliminary data.</text>
</comment>
<evidence type="ECO:0000259" key="1">
    <source>
        <dbReference type="Pfam" id="PF20158"/>
    </source>
</evidence>